<reference evidence="5" key="1">
    <citation type="submission" date="2018-05" db="EMBL/GenBank/DDBJ databases">
        <authorList>
            <person name="Lanie J.A."/>
            <person name="Ng W.-L."/>
            <person name="Kazmierczak K.M."/>
            <person name="Andrzejewski T.M."/>
            <person name="Davidsen T.M."/>
            <person name="Wayne K.J."/>
            <person name="Tettelin H."/>
            <person name="Glass J.I."/>
            <person name="Rusch D."/>
            <person name="Podicherti R."/>
            <person name="Tsui H.-C.T."/>
            <person name="Winkler M.E."/>
        </authorList>
    </citation>
    <scope>NUCLEOTIDE SEQUENCE</scope>
</reference>
<accession>A0A382WNX5</accession>
<dbReference type="InterPro" id="IPR013342">
    <property type="entry name" value="Mandelate_racemase_C"/>
</dbReference>
<feature type="domain" description="Mandelate racemase/muconate lactonizing enzyme C-terminal" evidence="4">
    <location>
        <begin position="44"/>
        <end position="149"/>
    </location>
</feature>
<dbReference type="GO" id="GO:0016836">
    <property type="term" value="F:hydro-lyase activity"/>
    <property type="evidence" value="ECO:0007669"/>
    <property type="project" value="TreeGrafter"/>
</dbReference>
<dbReference type="PANTHER" id="PTHR13794">
    <property type="entry name" value="ENOLASE SUPERFAMILY, MANDELATE RACEMASE"/>
    <property type="match status" value="1"/>
</dbReference>
<dbReference type="SMART" id="SM00922">
    <property type="entry name" value="MR_MLE"/>
    <property type="match status" value="1"/>
</dbReference>
<proteinExistence type="predicted"/>
<name>A0A382WNX5_9ZZZZ</name>
<dbReference type="CDD" id="cd03316">
    <property type="entry name" value="MR_like"/>
    <property type="match status" value="1"/>
</dbReference>
<dbReference type="InterPro" id="IPR029017">
    <property type="entry name" value="Enolase-like_N"/>
</dbReference>
<evidence type="ECO:0000256" key="1">
    <source>
        <dbReference type="ARBA" id="ARBA00001946"/>
    </source>
</evidence>
<dbReference type="SFLD" id="SFLDS00001">
    <property type="entry name" value="Enolase"/>
    <property type="match status" value="1"/>
</dbReference>
<evidence type="ECO:0000256" key="2">
    <source>
        <dbReference type="ARBA" id="ARBA00022723"/>
    </source>
</evidence>
<protein>
    <recommendedName>
        <fullName evidence="4">Mandelate racemase/muconate lactonizing enzyme C-terminal domain-containing protein</fullName>
    </recommendedName>
</protein>
<dbReference type="Gene3D" id="3.30.390.10">
    <property type="entry name" value="Enolase-like, N-terminal domain"/>
    <property type="match status" value="1"/>
</dbReference>
<sequence>AAAEIAILELLGQVEKRSIAELFGGRIRKDIAVYRASSNRGNTPEAEVKHLKRLASRIGAKAIKLRLGGRMSRNRDSLPGRTEALIPLARKTLGDEMTLYADSNSSYDVTNAIRIGRLLEDNDYAFFEEPCPFDHLWETRKVADALKIPVAGGEQEFSLRRFLWTIANRGVDIVQPDLHYFGGFIRCTKVARMANAAGMPCTVHMSGAGLGYLYTLHFASYVKDPGAHQEFKGTSNIPVECDTSTLKCKNGVLQVPTGPGFGVRIDPDYIKKARRV</sequence>
<dbReference type="EMBL" id="UINC01161264">
    <property type="protein sequence ID" value="SVD60349.1"/>
    <property type="molecule type" value="Genomic_DNA"/>
</dbReference>
<dbReference type="SUPFAM" id="SSF51604">
    <property type="entry name" value="Enolase C-terminal domain-like"/>
    <property type="match status" value="1"/>
</dbReference>
<evidence type="ECO:0000259" key="4">
    <source>
        <dbReference type="SMART" id="SM00922"/>
    </source>
</evidence>
<dbReference type="Pfam" id="PF13378">
    <property type="entry name" value="MR_MLE_C"/>
    <property type="match status" value="1"/>
</dbReference>
<dbReference type="InterPro" id="IPR046945">
    <property type="entry name" value="RHMD-like"/>
</dbReference>
<organism evidence="5">
    <name type="scientific">marine metagenome</name>
    <dbReference type="NCBI Taxonomy" id="408172"/>
    <lineage>
        <taxon>unclassified sequences</taxon>
        <taxon>metagenomes</taxon>
        <taxon>ecological metagenomes</taxon>
    </lineage>
</organism>
<evidence type="ECO:0000256" key="3">
    <source>
        <dbReference type="ARBA" id="ARBA00022842"/>
    </source>
</evidence>
<gene>
    <name evidence="5" type="ORF">METZ01_LOCUS413203</name>
</gene>
<comment type="cofactor">
    <cofactor evidence="1">
        <name>Mg(2+)</name>
        <dbReference type="ChEBI" id="CHEBI:18420"/>
    </cofactor>
</comment>
<dbReference type="GO" id="GO:0000287">
    <property type="term" value="F:magnesium ion binding"/>
    <property type="evidence" value="ECO:0007669"/>
    <property type="project" value="TreeGrafter"/>
</dbReference>
<dbReference type="InterPro" id="IPR029065">
    <property type="entry name" value="Enolase_C-like"/>
</dbReference>
<keyword evidence="2" id="KW-0479">Metal-binding</keyword>
<keyword evidence="3" id="KW-0460">Magnesium</keyword>
<dbReference type="AlphaFoldDB" id="A0A382WNX5"/>
<dbReference type="InterPro" id="IPR036849">
    <property type="entry name" value="Enolase-like_C_sf"/>
</dbReference>
<feature type="non-terminal residue" evidence="5">
    <location>
        <position position="1"/>
    </location>
</feature>
<dbReference type="Gene3D" id="3.20.20.120">
    <property type="entry name" value="Enolase-like C-terminal domain"/>
    <property type="match status" value="1"/>
</dbReference>
<dbReference type="GO" id="GO:0016052">
    <property type="term" value="P:carbohydrate catabolic process"/>
    <property type="evidence" value="ECO:0007669"/>
    <property type="project" value="TreeGrafter"/>
</dbReference>
<dbReference type="PANTHER" id="PTHR13794:SF58">
    <property type="entry name" value="MITOCHONDRIAL ENOLASE SUPERFAMILY MEMBER 1"/>
    <property type="match status" value="1"/>
</dbReference>
<evidence type="ECO:0000313" key="5">
    <source>
        <dbReference type="EMBL" id="SVD60349.1"/>
    </source>
</evidence>
<feature type="non-terminal residue" evidence="5">
    <location>
        <position position="276"/>
    </location>
</feature>